<evidence type="ECO:0000256" key="6">
    <source>
        <dbReference type="ARBA" id="ARBA00023136"/>
    </source>
</evidence>
<comment type="subcellular location">
    <subcellularLocation>
        <location evidence="1">Cell membrane</location>
        <topology evidence="1">Multi-pass membrane protein</topology>
    </subcellularLocation>
</comment>
<feature type="transmembrane region" description="Helical" evidence="9">
    <location>
        <begin position="51"/>
        <end position="74"/>
    </location>
</feature>
<gene>
    <name evidence="11" type="ORF">KN815_13010</name>
</gene>
<feature type="transmembrane region" description="Helical" evidence="9">
    <location>
        <begin position="370"/>
        <end position="390"/>
    </location>
</feature>
<evidence type="ECO:0000256" key="1">
    <source>
        <dbReference type="ARBA" id="ARBA00004651"/>
    </source>
</evidence>
<dbReference type="Pfam" id="PF07690">
    <property type="entry name" value="MFS_1"/>
    <property type="match status" value="1"/>
</dbReference>
<feature type="domain" description="Major facilitator superfamily (MFS) profile" evidence="10">
    <location>
        <begin position="20"/>
        <end position="474"/>
    </location>
</feature>
<name>A0ABS6CDJ0_9ACTN</name>
<dbReference type="Pfam" id="PF01243">
    <property type="entry name" value="PNPOx_N"/>
    <property type="match status" value="1"/>
</dbReference>
<evidence type="ECO:0000313" key="11">
    <source>
        <dbReference type="EMBL" id="MBU3864962.1"/>
    </source>
</evidence>
<feature type="transmembrane region" description="Helical" evidence="9">
    <location>
        <begin position="447"/>
        <end position="470"/>
    </location>
</feature>
<feature type="transmembrane region" description="Helical" evidence="9">
    <location>
        <begin position="276"/>
        <end position="300"/>
    </location>
</feature>
<evidence type="ECO:0000256" key="3">
    <source>
        <dbReference type="ARBA" id="ARBA00022475"/>
    </source>
</evidence>
<dbReference type="InterPro" id="IPR020846">
    <property type="entry name" value="MFS_dom"/>
</dbReference>
<dbReference type="PANTHER" id="PTHR42718">
    <property type="entry name" value="MAJOR FACILITATOR SUPERFAMILY MULTIDRUG TRANSPORTER MFSC"/>
    <property type="match status" value="1"/>
</dbReference>
<reference evidence="11 12" key="1">
    <citation type="submission" date="2021-06" db="EMBL/GenBank/DDBJ databases">
        <authorList>
            <person name="Pan X."/>
        </authorList>
    </citation>
    <scope>NUCLEOTIDE SEQUENCE [LARGE SCALE GENOMIC DNA]</scope>
    <source>
        <strain evidence="11 12">4503</strain>
    </source>
</reference>
<feature type="transmembrane region" description="Helical" evidence="9">
    <location>
        <begin position="341"/>
        <end position="358"/>
    </location>
</feature>
<dbReference type="InterPro" id="IPR011701">
    <property type="entry name" value="MFS"/>
</dbReference>
<dbReference type="CDD" id="cd17321">
    <property type="entry name" value="MFS_MMR_MDR_like"/>
    <property type="match status" value="1"/>
</dbReference>
<feature type="transmembrane region" description="Helical" evidence="9">
    <location>
        <begin position="173"/>
        <end position="195"/>
    </location>
</feature>
<comment type="caution">
    <text evidence="11">The sequence shown here is derived from an EMBL/GenBank/DDBJ whole genome shotgun (WGS) entry which is preliminary data.</text>
</comment>
<protein>
    <submittedName>
        <fullName evidence="11">MFS transporter</fullName>
    </submittedName>
</protein>
<feature type="region of interest" description="Disordered" evidence="8">
    <location>
        <begin position="512"/>
        <end position="532"/>
    </location>
</feature>
<dbReference type="PROSITE" id="PS50850">
    <property type="entry name" value="MFS"/>
    <property type="match status" value="1"/>
</dbReference>
<evidence type="ECO:0000256" key="9">
    <source>
        <dbReference type="SAM" id="Phobius"/>
    </source>
</evidence>
<dbReference type="InterPro" id="IPR019920">
    <property type="entry name" value="F420-binding_dom_put"/>
</dbReference>
<sequence>MSATASGPPASHVPPSRQLALGVIATGMLMVILDGSIVTVAMPAIQSDLRFSSAGLSWVVNAYLIAFGGLLLLAGRIGDLIGRKRMFLAGTTVFTAASLLAAVATSPTALIAARFLQGVGSALASAVSLGILVTLFTESAERAKAIAVFSFTGAAGASIGQVLGGLLTDALSWHWIFLINLPIGLLTLAVAIPALPADRGPGLAGGADVLGALLVTAGLMLGIYTVVKVADYGWTAAHTLGLGALSLLLLALFLVRQATARTPLMPLRILRSRGVAGANLVQVLMVAALFSFQILVALYLRNVLGYGATRTGLAMLPAALAIGAVSLGVSARLSARFGDRAVLLAGLALLAGVLGLLIRVPVHARYLPDLLPVMLLAAGFGLALPALTSLGMSGAKEDEAGLVSGLFNTTQQIGMALGVAVLSTLAASRTDALLARGKGRAEALTGGYHLAFAVGAGLIVTAFAVAFTVLRGPTPKRHVAPRKANPSAASITTVCPLTSLPSERCALMATTGTETTSPTNEAGTKPGAGPAPRVLTEDELSLMLGDQRFSVLATVKRSGHPHLSTVIHHWSPEERVLRISSTDDRLKVRQLRRDPRAAVHVGAPDGWSFAVAEGEAEVSEVTAVPGDAVGRELLSMTPGFADPRDEVAFLEQLVADRRVVIRIRVSRLYGTALDMATT</sequence>
<dbReference type="PANTHER" id="PTHR42718:SF46">
    <property type="entry name" value="BLR6921 PROTEIN"/>
    <property type="match status" value="1"/>
</dbReference>
<feature type="transmembrane region" description="Helical" evidence="9">
    <location>
        <begin position="145"/>
        <end position="167"/>
    </location>
</feature>
<dbReference type="EMBL" id="JAHLEM010000110">
    <property type="protein sequence ID" value="MBU3864962.1"/>
    <property type="molecule type" value="Genomic_DNA"/>
</dbReference>
<dbReference type="NCBIfam" id="TIGR03618">
    <property type="entry name" value="Rv1155_F420"/>
    <property type="match status" value="1"/>
</dbReference>
<evidence type="ECO:0000256" key="7">
    <source>
        <dbReference type="ARBA" id="ARBA00023251"/>
    </source>
</evidence>
<evidence type="ECO:0000259" key="10">
    <source>
        <dbReference type="PROSITE" id="PS50850"/>
    </source>
</evidence>
<evidence type="ECO:0000256" key="2">
    <source>
        <dbReference type="ARBA" id="ARBA00022448"/>
    </source>
</evidence>
<feature type="transmembrane region" description="Helical" evidence="9">
    <location>
        <begin position="86"/>
        <end position="105"/>
    </location>
</feature>
<organism evidence="11 12">
    <name type="scientific">Streptomyces niphimycinicus</name>
    <dbReference type="NCBI Taxonomy" id="2842201"/>
    <lineage>
        <taxon>Bacteria</taxon>
        <taxon>Bacillati</taxon>
        <taxon>Actinomycetota</taxon>
        <taxon>Actinomycetes</taxon>
        <taxon>Kitasatosporales</taxon>
        <taxon>Streptomycetaceae</taxon>
        <taxon>Streptomyces</taxon>
    </lineage>
</organism>
<dbReference type="Proteomes" id="UP000720508">
    <property type="component" value="Unassembled WGS sequence"/>
</dbReference>
<accession>A0ABS6CDJ0</accession>
<keyword evidence="3" id="KW-1003">Cell membrane</keyword>
<proteinExistence type="predicted"/>
<keyword evidence="5 9" id="KW-1133">Transmembrane helix</keyword>
<feature type="transmembrane region" description="Helical" evidence="9">
    <location>
        <begin position="21"/>
        <end position="45"/>
    </location>
</feature>
<evidence type="ECO:0000256" key="4">
    <source>
        <dbReference type="ARBA" id="ARBA00022692"/>
    </source>
</evidence>
<evidence type="ECO:0000256" key="5">
    <source>
        <dbReference type="ARBA" id="ARBA00022989"/>
    </source>
</evidence>
<keyword evidence="12" id="KW-1185">Reference proteome</keyword>
<feature type="transmembrane region" description="Helical" evidence="9">
    <location>
        <begin position="312"/>
        <end position="329"/>
    </location>
</feature>
<keyword evidence="2" id="KW-0813">Transport</keyword>
<evidence type="ECO:0000313" key="12">
    <source>
        <dbReference type="Proteomes" id="UP000720508"/>
    </source>
</evidence>
<feature type="transmembrane region" description="Helical" evidence="9">
    <location>
        <begin position="111"/>
        <end position="133"/>
    </location>
</feature>
<keyword evidence="7" id="KW-0046">Antibiotic resistance</keyword>
<feature type="transmembrane region" description="Helical" evidence="9">
    <location>
        <begin position="402"/>
        <end position="427"/>
    </location>
</feature>
<keyword evidence="4 9" id="KW-0812">Transmembrane</keyword>
<keyword evidence="6 9" id="KW-0472">Membrane</keyword>
<dbReference type="InterPro" id="IPR011576">
    <property type="entry name" value="Pyridox_Oxase_N"/>
</dbReference>
<feature type="transmembrane region" description="Helical" evidence="9">
    <location>
        <begin position="207"/>
        <end position="227"/>
    </location>
</feature>
<feature type="transmembrane region" description="Helical" evidence="9">
    <location>
        <begin position="233"/>
        <end position="255"/>
    </location>
</feature>
<evidence type="ECO:0000256" key="8">
    <source>
        <dbReference type="SAM" id="MobiDB-lite"/>
    </source>
</evidence>